<keyword evidence="5" id="KW-1185">Reference proteome</keyword>
<name>A0A9K3LIC9_9STRA</name>
<proteinExistence type="predicted"/>
<feature type="chain" id="PRO_5039844444" evidence="2">
    <location>
        <begin position="21"/>
        <end position="126"/>
    </location>
</feature>
<keyword evidence="2" id="KW-0732">Signal</keyword>
<gene>
    <name evidence="3" type="ORF">IV203_017677</name>
    <name evidence="4" type="ORF">IV203_025829</name>
</gene>
<accession>A0A9K3LIC9</accession>
<feature type="compositionally biased region" description="Low complexity" evidence="1">
    <location>
        <begin position="88"/>
        <end position="101"/>
    </location>
</feature>
<feature type="region of interest" description="Disordered" evidence="1">
    <location>
        <begin position="36"/>
        <end position="126"/>
    </location>
</feature>
<feature type="signal peptide" evidence="2">
    <location>
        <begin position="1"/>
        <end position="20"/>
    </location>
</feature>
<organism evidence="4 5">
    <name type="scientific">Nitzschia inconspicua</name>
    <dbReference type="NCBI Taxonomy" id="303405"/>
    <lineage>
        <taxon>Eukaryota</taxon>
        <taxon>Sar</taxon>
        <taxon>Stramenopiles</taxon>
        <taxon>Ochrophyta</taxon>
        <taxon>Bacillariophyta</taxon>
        <taxon>Bacillariophyceae</taxon>
        <taxon>Bacillariophycidae</taxon>
        <taxon>Bacillariales</taxon>
        <taxon>Bacillariaceae</taxon>
        <taxon>Nitzschia</taxon>
    </lineage>
</organism>
<dbReference type="EMBL" id="JAGRRH010000041">
    <property type="protein sequence ID" value="KAG7339100.1"/>
    <property type="molecule type" value="Genomic_DNA"/>
</dbReference>
<evidence type="ECO:0000313" key="3">
    <source>
        <dbReference type="EMBL" id="KAG7339100.1"/>
    </source>
</evidence>
<dbReference type="EMBL" id="JAGRRH010000012">
    <property type="protein sequence ID" value="KAG7362163.1"/>
    <property type="molecule type" value="Genomic_DNA"/>
</dbReference>
<reference evidence="4" key="2">
    <citation type="submission" date="2021-04" db="EMBL/GenBank/DDBJ databases">
        <authorList>
            <person name="Podell S."/>
        </authorList>
    </citation>
    <scope>NUCLEOTIDE SEQUENCE</scope>
    <source>
        <strain evidence="4">Hildebrandi</strain>
    </source>
</reference>
<evidence type="ECO:0000256" key="2">
    <source>
        <dbReference type="SAM" id="SignalP"/>
    </source>
</evidence>
<evidence type="ECO:0000313" key="5">
    <source>
        <dbReference type="Proteomes" id="UP000693970"/>
    </source>
</evidence>
<dbReference type="Proteomes" id="UP000693970">
    <property type="component" value="Unassembled WGS sequence"/>
</dbReference>
<protein>
    <submittedName>
        <fullName evidence="4">Uncharacterized protein</fullName>
    </submittedName>
</protein>
<evidence type="ECO:0000256" key="1">
    <source>
        <dbReference type="SAM" id="MobiDB-lite"/>
    </source>
</evidence>
<evidence type="ECO:0000313" key="4">
    <source>
        <dbReference type="EMBL" id="KAG7362163.1"/>
    </source>
</evidence>
<comment type="caution">
    <text evidence="4">The sequence shown here is derived from an EMBL/GenBank/DDBJ whole genome shotgun (WGS) entry which is preliminary data.</text>
</comment>
<feature type="compositionally biased region" description="Pro residues" evidence="1">
    <location>
        <begin position="59"/>
        <end position="87"/>
    </location>
</feature>
<sequence length="126" mass="13185">MLQIRSAFLALAILASSALSVEDERESVYSIVRKGRSVEQEEVARVLAPKLPKSTKAPTFPPTPAPTRAPSPPTPAPTRAPTVPTPAPTKSVKSSKSTKAPTTPPTKAPTNAPTNPPTNPPTSTTR</sequence>
<reference evidence="4" key="1">
    <citation type="journal article" date="2021" name="Sci. Rep.">
        <title>Diploid genomic architecture of Nitzschia inconspicua, an elite biomass production diatom.</title>
        <authorList>
            <person name="Oliver A."/>
            <person name="Podell S."/>
            <person name="Pinowska A."/>
            <person name="Traller J.C."/>
            <person name="Smith S.R."/>
            <person name="McClure R."/>
            <person name="Beliaev A."/>
            <person name="Bohutskyi P."/>
            <person name="Hill E.A."/>
            <person name="Rabines A."/>
            <person name="Zheng H."/>
            <person name="Allen L.Z."/>
            <person name="Kuo A."/>
            <person name="Grigoriev I.V."/>
            <person name="Allen A.E."/>
            <person name="Hazlebeck D."/>
            <person name="Allen E.E."/>
        </authorList>
    </citation>
    <scope>NUCLEOTIDE SEQUENCE</scope>
    <source>
        <strain evidence="4">Hildebrandi</strain>
    </source>
</reference>
<dbReference type="AlphaFoldDB" id="A0A9K3LIC9"/>